<dbReference type="GO" id="GO:0009245">
    <property type="term" value="P:lipid A biosynthetic process"/>
    <property type="evidence" value="ECO:0007669"/>
    <property type="project" value="UniProtKB-UniRule"/>
</dbReference>
<dbReference type="EC" id="2.3.1.129" evidence="8"/>
<dbReference type="PIRSF" id="PIRSF000456">
    <property type="entry name" value="UDP-GlcNAc_acltr"/>
    <property type="match status" value="1"/>
</dbReference>
<dbReference type="AlphaFoldDB" id="A0A1I3NNR6"/>
<dbReference type="InterPro" id="IPR018357">
    <property type="entry name" value="Hexapep_transf_CS"/>
</dbReference>
<proteinExistence type="inferred from homology"/>
<protein>
    <recommendedName>
        <fullName evidence="8">Acyl-[acyl-carrier-protein]--UDP-N-acetylglucosamine O-acyltransferase</fullName>
        <shortName evidence="8">UDP-N-acetylglucosamine acyltransferase</shortName>
        <ecNumber evidence="8">2.3.1.129</ecNumber>
    </recommendedName>
</protein>
<evidence type="ECO:0000256" key="2">
    <source>
        <dbReference type="ARBA" id="ARBA00022516"/>
    </source>
</evidence>
<comment type="similarity">
    <text evidence="8">Belongs to the transferase hexapeptide repeat family. LpxA subfamily.</text>
</comment>
<evidence type="ECO:0000256" key="4">
    <source>
        <dbReference type="ARBA" id="ARBA00022679"/>
    </source>
</evidence>
<dbReference type="InterPro" id="IPR029098">
    <property type="entry name" value="Acetyltransf_C"/>
</dbReference>
<dbReference type="PROSITE" id="PS00101">
    <property type="entry name" value="HEXAPEP_TRANSFERASES"/>
    <property type="match status" value="1"/>
</dbReference>
<gene>
    <name evidence="8" type="primary">lpxA</name>
    <name evidence="10" type="ORF">SAMN04488082_101341</name>
</gene>
<evidence type="ECO:0000313" key="11">
    <source>
        <dbReference type="Proteomes" id="UP000198635"/>
    </source>
</evidence>
<dbReference type="InterPro" id="IPR010137">
    <property type="entry name" value="Lipid_A_LpxA"/>
</dbReference>
<dbReference type="InterPro" id="IPR011004">
    <property type="entry name" value="Trimer_LpxA-like_sf"/>
</dbReference>
<dbReference type="SUPFAM" id="SSF51161">
    <property type="entry name" value="Trimeric LpxA-like enzymes"/>
    <property type="match status" value="1"/>
</dbReference>
<evidence type="ECO:0000256" key="6">
    <source>
        <dbReference type="ARBA" id="ARBA00023098"/>
    </source>
</evidence>
<dbReference type="Gene3D" id="1.20.1180.10">
    <property type="entry name" value="Udp N-acetylglucosamine O-acyltransferase, C-terminal domain"/>
    <property type="match status" value="1"/>
</dbReference>
<keyword evidence="4 8" id="KW-0808">Transferase</keyword>
<keyword evidence="1 8" id="KW-0963">Cytoplasm</keyword>
<feature type="domain" description="UDP N-acetylglucosamine O-acyltransferase C-terminal" evidence="9">
    <location>
        <begin position="177"/>
        <end position="258"/>
    </location>
</feature>
<dbReference type="GO" id="GO:0016020">
    <property type="term" value="C:membrane"/>
    <property type="evidence" value="ECO:0007669"/>
    <property type="project" value="GOC"/>
</dbReference>
<dbReference type="STRING" id="52560.SAMN04488082_101341"/>
<keyword evidence="11" id="KW-1185">Reference proteome</keyword>
<accession>A0A1I3NNR6</accession>
<comment type="subcellular location">
    <subcellularLocation>
        <location evidence="8">Cytoplasm</location>
    </subcellularLocation>
</comment>
<reference evidence="11" key="1">
    <citation type="submission" date="2016-10" db="EMBL/GenBank/DDBJ databases">
        <authorList>
            <person name="Varghese N."/>
            <person name="Submissions S."/>
        </authorList>
    </citation>
    <scope>NUCLEOTIDE SEQUENCE [LARGE SCALE GENOMIC DNA]</scope>
    <source>
        <strain evidence="11">DSM 5918</strain>
    </source>
</reference>
<comment type="function">
    <text evidence="8">Involved in the biosynthesis of lipid A, a phosphorylated glycolipid that anchors the lipopolysaccharide to the outer membrane of the cell.</text>
</comment>
<dbReference type="Proteomes" id="UP000198635">
    <property type="component" value="Unassembled WGS sequence"/>
</dbReference>
<evidence type="ECO:0000313" key="10">
    <source>
        <dbReference type="EMBL" id="SFJ10958.1"/>
    </source>
</evidence>
<dbReference type="RefSeq" id="WP_092372397.1">
    <property type="nucleotide sequence ID" value="NZ_FORX01000001.1"/>
</dbReference>
<keyword evidence="2 8" id="KW-0444">Lipid biosynthesis</keyword>
<evidence type="ECO:0000256" key="8">
    <source>
        <dbReference type="HAMAP-Rule" id="MF_00387"/>
    </source>
</evidence>
<dbReference type="CDD" id="cd03351">
    <property type="entry name" value="LbH_UDP-GlcNAc_AT"/>
    <property type="match status" value="1"/>
</dbReference>
<evidence type="ECO:0000256" key="3">
    <source>
        <dbReference type="ARBA" id="ARBA00022556"/>
    </source>
</evidence>
<sequence>MQTNIHPSAVVHPDAYLGTGVTVGPFAVIEDGVHIGDETVIDAGAQIKRFTTLGTKNHIHSMACVGGEPQDLKFGGEESRLVIGDRNRIREFSTIHRGTEGGGGITQVGSDNLMMAYSHIAHDCVVGDNNVLANAATLAGHVVVGNEVVVGGLSAVHQFVNIGDFAFIGGKTGVAQDVPPFMLAVGERATLRGLNLIGLRRHGFSSEEIHALKSAYKLIWRSNQERNEVMQQVETELGNFSQVMKLLDFIRSSKRGTITPERI</sequence>
<dbReference type="GO" id="GO:0008780">
    <property type="term" value="F:acyl-[acyl-carrier-protein]-UDP-N-acetylglucosamine O-acyltransferase activity"/>
    <property type="evidence" value="ECO:0007669"/>
    <property type="project" value="UniProtKB-UniRule"/>
</dbReference>
<dbReference type="NCBIfam" id="TIGR01852">
    <property type="entry name" value="lipid_A_lpxA"/>
    <property type="match status" value="1"/>
</dbReference>
<comment type="catalytic activity">
    <reaction evidence="8">
        <text>a (3R)-hydroxyacyl-[ACP] + UDP-N-acetyl-alpha-D-glucosamine = a UDP-3-O-[(3R)-3-hydroxyacyl]-N-acetyl-alpha-D-glucosamine + holo-[ACP]</text>
        <dbReference type="Rhea" id="RHEA:67812"/>
        <dbReference type="Rhea" id="RHEA-COMP:9685"/>
        <dbReference type="Rhea" id="RHEA-COMP:9945"/>
        <dbReference type="ChEBI" id="CHEBI:57705"/>
        <dbReference type="ChEBI" id="CHEBI:64479"/>
        <dbReference type="ChEBI" id="CHEBI:78827"/>
        <dbReference type="ChEBI" id="CHEBI:173225"/>
        <dbReference type="EC" id="2.3.1.129"/>
    </reaction>
</comment>
<keyword evidence="6 8" id="KW-0443">Lipid metabolism</keyword>
<comment type="pathway">
    <text evidence="8">Glycolipid biosynthesis; lipid IV(A) biosynthesis; lipid IV(A) from (3R)-3-hydroxytetradecanoyl-[acyl-carrier-protein] and UDP-N-acetyl-alpha-D-glucosamine: step 1/6.</text>
</comment>
<keyword evidence="3 8" id="KW-0441">Lipid A biosynthesis</keyword>
<dbReference type="OrthoDB" id="9807278at2"/>
<dbReference type="HAMAP" id="MF_00387">
    <property type="entry name" value="LpxA"/>
    <property type="match status" value="1"/>
</dbReference>
<dbReference type="EMBL" id="FORX01000001">
    <property type="protein sequence ID" value="SFJ10958.1"/>
    <property type="molecule type" value="Genomic_DNA"/>
</dbReference>
<name>A0A1I3NNR6_9BACT</name>
<dbReference type="PANTHER" id="PTHR43480">
    <property type="entry name" value="ACYL-[ACYL-CARRIER-PROTEIN]--UDP-N-ACETYLGLUCOSAMINE O-ACYLTRANSFERASE"/>
    <property type="match status" value="1"/>
</dbReference>
<organism evidence="10 11">
    <name type="scientific">Desulfomicrobium apsheronum</name>
    <dbReference type="NCBI Taxonomy" id="52560"/>
    <lineage>
        <taxon>Bacteria</taxon>
        <taxon>Pseudomonadati</taxon>
        <taxon>Thermodesulfobacteriota</taxon>
        <taxon>Desulfovibrionia</taxon>
        <taxon>Desulfovibrionales</taxon>
        <taxon>Desulfomicrobiaceae</taxon>
        <taxon>Desulfomicrobium</taxon>
    </lineage>
</organism>
<evidence type="ECO:0000256" key="7">
    <source>
        <dbReference type="ARBA" id="ARBA00023315"/>
    </source>
</evidence>
<evidence type="ECO:0000256" key="1">
    <source>
        <dbReference type="ARBA" id="ARBA00022490"/>
    </source>
</evidence>
<dbReference type="GO" id="GO:0005737">
    <property type="term" value="C:cytoplasm"/>
    <property type="evidence" value="ECO:0007669"/>
    <property type="project" value="UniProtKB-SubCell"/>
</dbReference>
<dbReference type="Pfam" id="PF13720">
    <property type="entry name" value="Acetyltransf_11"/>
    <property type="match status" value="1"/>
</dbReference>
<dbReference type="UniPathway" id="UPA00359">
    <property type="reaction ID" value="UER00477"/>
</dbReference>
<dbReference type="PANTHER" id="PTHR43480:SF1">
    <property type="entry name" value="ACYL-[ACYL-CARRIER-PROTEIN]--UDP-N-ACETYLGLUCOSAMINE O-ACYLTRANSFERASE, MITOCHONDRIAL-RELATED"/>
    <property type="match status" value="1"/>
</dbReference>
<dbReference type="InterPro" id="IPR037157">
    <property type="entry name" value="Acetyltransf_C_sf"/>
</dbReference>
<keyword evidence="7 8" id="KW-0012">Acyltransferase</keyword>
<dbReference type="Gene3D" id="2.160.10.10">
    <property type="entry name" value="Hexapeptide repeat proteins"/>
    <property type="match status" value="1"/>
</dbReference>
<evidence type="ECO:0000259" key="9">
    <source>
        <dbReference type="Pfam" id="PF13720"/>
    </source>
</evidence>
<keyword evidence="5 8" id="KW-0677">Repeat</keyword>
<dbReference type="NCBIfam" id="NF003657">
    <property type="entry name" value="PRK05289.1"/>
    <property type="match status" value="1"/>
</dbReference>
<comment type="subunit">
    <text evidence="8">Homotrimer.</text>
</comment>
<evidence type="ECO:0000256" key="5">
    <source>
        <dbReference type="ARBA" id="ARBA00022737"/>
    </source>
</evidence>